<feature type="chain" id="PRO_5011686429" evidence="2">
    <location>
        <begin position="23"/>
        <end position="471"/>
    </location>
</feature>
<dbReference type="InterPro" id="IPR001466">
    <property type="entry name" value="Beta-lactam-related"/>
</dbReference>
<sequence length="471" mass="53034">MRRWMIIISFVMLLVMPISVSAADSEVDQIEKYMEDALEKYNIPGASLAVVKEGKVIFQDSWGKQSDDTEVTDQSLFLLGSLSKPLTSLGIMRMVENGQIELDVPIKMYIPEFISERSHLEDITVRQLLSHTSGFSGYAGLEVADQNVRGENAIQKVLEKIDDFSLISSPGETYEYSATNYLLLGYIIASVSGQSFPDYMEAEVFQELNMERTVSTYEKAVELGYQNGYQSWFGKPVKSEVIYDNSGAPYGYMASSAQDLANFVAFLLNEGDGVLSEEMFEEYAAPQVERGEDAFYGLGWFISTKKNDPYYFHSGSTPTSLAQLLVDEQDDFGFVLLTNKHNISEVLHTTYMREGIKQILEGEGVPQLPDSNYSMQWITLGTSVVLSLLVLWSLFLLIRKKVVRTKLWGGTGLFSFIMAFILIPVLTKIFHAPWYTMKVTAPDIAFFIQWTVGVLLVYGVSVLIVTFRKIR</sequence>
<evidence type="ECO:0000256" key="1">
    <source>
        <dbReference type="SAM" id="Phobius"/>
    </source>
</evidence>
<dbReference type="STRING" id="531814.SAMN04487944_115111"/>
<evidence type="ECO:0000256" key="2">
    <source>
        <dbReference type="SAM" id="SignalP"/>
    </source>
</evidence>
<dbReference type="Proteomes" id="UP000199687">
    <property type="component" value="Unassembled WGS sequence"/>
</dbReference>
<dbReference type="Gene3D" id="3.40.710.10">
    <property type="entry name" value="DD-peptidase/beta-lactamase superfamily"/>
    <property type="match status" value="1"/>
</dbReference>
<dbReference type="SUPFAM" id="SSF56601">
    <property type="entry name" value="beta-lactamase/transpeptidase-like"/>
    <property type="match status" value="1"/>
</dbReference>
<name>A0A1H9U101_9BACI</name>
<protein>
    <submittedName>
        <fullName evidence="4">CubicO group peptidase, beta-lactamase class C family</fullName>
    </submittedName>
</protein>
<gene>
    <name evidence="4" type="ORF">SAMN04487944_115111</name>
</gene>
<dbReference type="PANTHER" id="PTHR46825:SF9">
    <property type="entry name" value="BETA-LACTAMASE-RELATED DOMAIN-CONTAINING PROTEIN"/>
    <property type="match status" value="1"/>
</dbReference>
<feature type="signal peptide" evidence="2">
    <location>
        <begin position="1"/>
        <end position="22"/>
    </location>
</feature>
<keyword evidence="1" id="KW-0472">Membrane</keyword>
<keyword evidence="1" id="KW-1133">Transmembrane helix</keyword>
<dbReference type="AlphaFoldDB" id="A0A1H9U101"/>
<dbReference type="PANTHER" id="PTHR46825">
    <property type="entry name" value="D-ALANYL-D-ALANINE-CARBOXYPEPTIDASE/ENDOPEPTIDASE AMPH"/>
    <property type="match status" value="1"/>
</dbReference>
<keyword evidence="1" id="KW-0812">Transmembrane</keyword>
<reference evidence="4 5" key="1">
    <citation type="submission" date="2016-10" db="EMBL/GenBank/DDBJ databases">
        <authorList>
            <person name="de Groot N.N."/>
        </authorList>
    </citation>
    <scope>NUCLEOTIDE SEQUENCE [LARGE SCALE GENOMIC DNA]</scope>
    <source>
        <strain evidence="4 5">CGMCC 1.7727</strain>
    </source>
</reference>
<feature type="transmembrane region" description="Helical" evidence="1">
    <location>
        <begin position="377"/>
        <end position="398"/>
    </location>
</feature>
<keyword evidence="5" id="KW-1185">Reference proteome</keyword>
<dbReference type="Pfam" id="PF00144">
    <property type="entry name" value="Beta-lactamase"/>
    <property type="match status" value="1"/>
</dbReference>
<dbReference type="RefSeq" id="WP_089742353.1">
    <property type="nucleotide sequence ID" value="NZ_FOGL01000015.1"/>
</dbReference>
<evidence type="ECO:0000313" key="4">
    <source>
        <dbReference type="EMBL" id="SES02948.1"/>
    </source>
</evidence>
<accession>A0A1H9U101</accession>
<dbReference type="InterPro" id="IPR050491">
    <property type="entry name" value="AmpC-like"/>
</dbReference>
<proteinExistence type="predicted"/>
<organism evidence="4 5">
    <name type="scientific">Gracilibacillus ureilyticus</name>
    <dbReference type="NCBI Taxonomy" id="531814"/>
    <lineage>
        <taxon>Bacteria</taxon>
        <taxon>Bacillati</taxon>
        <taxon>Bacillota</taxon>
        <taxon>Bacilli</taxon>
        <taxon>Bacillales</taxon>
        <taxon>Bacillaceae</taxon>
        <taxon>Gracilibacillus</taxon>
    </lineage>
</organism>
<dbReference type="OrthoDB" id="846150at2"/>
<dbReference type="InterPro" id="IPR012338">
    <property type="entry name" value="Beta-lactam/transpept-like"/>
</dbReference>
<evidence type="ECO:0000259" key="3">
    <source>
        <dbReference type="Pfam" id="PF00144"/>
    </source>
</evidence>
<keyword evidence="2" id="KW-0732">Signal</keyword>
<feature type="transmembrane region" description="Helical" evidence="1">
    <location>
        <begin position="407"/>
        <end position="427"/>
    </location>
</feature>
<feature type="domain" description="Beta-lactamase-related" evidence="3">
    <location>
        <begin position="31"/>
        <end position="342"/>
    </location>
</feature>
<dbReference type="EMBL" id="FOGL01000015">
    <property type="protein sequence ID" value="SES02948.1"/>
    <property type="molecule type" value="Genomic_DNA"/>
</dbReference>
<feature type="transmembrane region" description="Helical" evidence="1">
    <location>
        <begin position="447"/>
        <end position="467"/>
    </location>
</feature>
<evidence type="ECO:0000313" key="5">
    <source>
        <dbReference type="Proteomes" id="UP000199687"/>
    </source>
</evidence>